<evidence type="ECO:0000313" key="9">
    <source>
        <dbReference type="EMBL" id="MBB5190249.1"/>
    </source>
</evidence>
<organism evidence="9 10">
    <name type="scientific">Silvimonas terrae</name>
    <dbReference type="NCBI Taxonomy" id="300266"/>
    <lineage>
        <taxon>Bacteria</taxon>
        <taxon>Pseudomonadati</taxon>
        <taxon>Pseudomonadota</taxon>
        <taxon>Betaproteobacteria</taxon>
        <taxon>Neisseriales</taxon>
        <taxon>Chitinibacteraceae</taxon>
        <taxon>Silvimonas</taxon>
    </lineage>
</organism>
<evidence type="ECO:0000313" key="10">
    <source>
        <dbReference type="Proteomes" id="UP000543030"/>
    </source>
</evidence>
<feature type="domain" description="NusB/RsmB/TIM44" evidence="8">
    <location>
        <begin position="22"/>
        <end position="146"/>
    </location>
</feature>
<comment type="function">
    <text evidence="6">Involved in transcription antitermination. Required for transcription of ribosomal RNA (rRNA) genes. Binds specifically to the boxA antiterminator sequence of the ribosomal RNA (rrn) operons.</text>
</comment>
<dbReference type="GO" id="GO:0031564">
    <property type="term" value="P:transcription antitermination"/>
    <property type="evidence" value="ECO:0007669"/>
    <property type="project" value="UniProtKB-KW"/>
</dbReference>
<dbReference type="Pfam" id="PF01029">
    <property type="entry name" value="NusB"/>
    <property type="match status" value="1"/>
</dbReference>
<dbReference type="InterPro" id="IPR035926">
    <property type="entry name" value="NusB-like_sf"/>
</dbReference>
<dbReference type="PANTHER" id="PTHR11078:SF3">
    <property type="entry name" value="ANTITERMINATION NUSB DOMAIN-CONTAINING PROTEIN"/>
    <property type="match status" value="1"/>
</dbReference>
<evidence type="ECO:0000256" key="1">
    <source>
        <dbReference type="ARBA" id="ARBA00005952"/>
    </source>
</evidence>
<dbReference type="InterPro" id="IPR011605">
    <property type="entry name" value="NusB_fam"/>
</dbReference>
<feature type="compositionally biased region" description="Basic residues" evidence="7">
    <location>
        <begin position="14"/>
        <end position="23"/>
    </location>
</feature>
<dbReference type="GO" id="GO:0006353">
    <property type="term" value="P:DNA-templated transcription termination"/>
    <property type="evidence" value="ECO:0007669"/>
    <property type="project" value="UniProtKB-UniRule"/>
</dbReference>
<sequence>MSEVNQPGTDAPKKPPKSARRRSREFAMQGLYQWQLTGESIPAIERFLKESSPYFVKADEGLFKSILVGGIQSNAALTEALKPHVDRDFEEVSPVERAILFVGAQEIINMPETPYPVIINEAIELAKTFGGTDGHRFVNGVLDKLAAVVRPVEVEAIRAKRAR</sequence>
<dbReference type="RefSeq" id="WP_184098147.1">
    <property type="nucleotide sequence ID" value="NZ_JACHHN010000002.1"/>
</dbReference>
<dbReference type="PANTHER" id="PTHR11078">
    <property type="entry name" value="N UTILIZATION SUBSTANCE PROTEIN B-RELATED"/>
    <property type="match status" value="1"/>
</dbReference>
<keyword evidence="2 6" id="KW-0889">Transcription antitermination</keyword>
<dbReference type="EMBL" id="JACHHN010000002">
    <property type="protein sequence ID" value="MBB5190249.1"/>
    <property type="molecule type" value="Genomic_DNA"/>
</dbReference>
<evidence type="ECO:0000256" key="6">
    <source>
        <dbReference type="HAMAP-Rule" id="MF_00073"/>
    </source>
</evidence>
<dbReference type="Gene3D" id="1.10.940.10">
    <property type="entry name" value="NusB-like"/>
    <property type="match status" value="1"/>
</dbReference>
<evidence type="ECO:0000256" key="4">
    <source>
        <dbReference type="ARBA" id="ARBA00023015"/>
    </source>
</evidence>
<dbReference type="HAMAP" id="MF_00073">
    <property type="entry name" value="NusB"/>
    <property type="match status" value="1"/>
</dbReference>
<comment type="similarity">
    <text evidence="1 6">Belongs to the NusB family.</text>
</comment>
<dbReference type="GO" id="GO:0003723">
    <property type="term" value="F:RNA binding"/>
    <property type="evidence" value="ECO:0007669"/>
    <property type="project" value="UniProtKB-UniRule"/>
</dbReference>
<protein>
    <recommendedName>
        <fullName evidence="6">Transcription antitermination protein NusB</fullName>
    </recommendedName>
    <alternativeName>
        <fullName evidence="6">Antitermination factor NusB</fullName>
    </alternativeName>
</protein>
<proteinExistence type="inferred from homology"/>
<dbReference type="NCBIfam" id="TIGR01951">
    <property type="entry name" value="nusB"/>
    <property type="match status" value="1"/>
</dbReference>
<keyword evidence="4 6" id="KW-0805">Transcription regulation</keyword>
<name>A0A840RA35_9NEIS</name>
<gene>
    <name evidence="6" type="primary">nusB</name>
    <name evidence="9" type="ORF">HNQ50_000971</name>
</gene>
<evidence type="ECO:0000256" key="3">
    <source>
        <dbReference type="ARBA" id="ARBA00022884"/>
    </source>
</evidence>
<dbReference type="AlphaFoldDB" id="A0A840RA35"/>
<evidence type="ECO:0000259" key="8">
    <source>
        <dbReference type="Pfam" id="PF01029"/>
    </source>
</evidence>
<dbReference type="SUPFAM" id="SSF48013">
    <property type="entry name" value="NusB-like"/>
    <property type="match status" value="1"/>
</dbReference>
<evidence type="ECO:0000256" key="7">
    <source>
        <dbReference type="SAM" id="MobiDB-lite"/>
    </source>
</evidence>
<evidence type="ECO:0000256" key="5">
    <source>
        <dbReference type="ARBA" id="ARBA00023163"/>
    </source>
</evidence>
<dbReference type="GO" id="GO:0005829">
    <property type="term" value="C:cytosol"/>
    <property type="evidence" value="ECO:0007669"/>
    <property type="project" value="TreeGrafter"/>
</dbReference>
<keyword evidence="3 6" id="KW-0694">RNA-binding</keyword>
<feature type="region of interest" description="Disordered" evidence="7">
    <location>
        <begin position="1"/>
        <end position="23"/>
    </location>
</feature>
<evidence type="ECO:0000256" key="2">
    <source>
        <dbReference type="ARBA" id="ARBA00022814"/>
    </source>
</evidence>
<reference evidence="9 10" key="1">
    <citation type="submission" date="2020-08" db="EMBL/GenBank/DDBJ databases">
        <title>Genomic Encyclopedia of Type Strains, Phase IV (KMG-IV): sequencing the most valuable type-strain genomes for metagenomic binning, comparative biology and taxonomic classification.</title>
        <authorList>
            <person name="Goeker M."/>
        </authorList>
    </citation>
    <scope>NUCLEOTIDE SEQUENCE [LARGE SCALE GENOMIC DNA]</scope>
    <source>
        <strain evidence="9 10">DSM 18233</strain>
    </source>
</reference>
<dbReference type="InterPro" id="IPR006027">
    <property type="entry name" value="NusB_RsmB_TIM44"/>
</dbReference>
<dbReference type="Proteomes" id="UP000543030">
    <property type="component" value="Unassembled WGS sequence"/>
</dbReference>
<keyword evidence="10" id="KW-1185">Reference proteome</keyword>
<keyword evidence="5 6" id="KW-0804">Transcription</keyword>
<accession>A0A840RA35</accession>
<comment type="caution">
    <text evidence="9">The sequence shown here is derived from an EMBL/GenBank/DDBJ whole genome shotgun (WGS) entry which is preliminary data.</text>
</comment>